<gene>
    <name evidence="4" type="ORF">C2857_006015</name>
</gene>
<evidence type="ECO:0000313" key="5">
    <source>
        <dbReference type="Proteomes" id="UP000594364"/>
    </source>
</evidence>
<dbReference type="Proteomes" id="UP000594364">
    <property type="component" value="Chromosome 3"/>
</dbReference>
<keyword evidence="2" id="KW-0812">Transmembrane</keyword>
<keyword evidence="5" id="KW-1185">Reference proteome</keyword>
<evidence type="ECO:0000256" key="2">
    <source>
        <dbReference type="SAM" id="Phobius"/>
    </source>
</evidence>
<feature type="domain" description="DUF7729" evidence="3">
    <location>
        <begin position="160"/>
        <end position="370"/>
    </location>
</feature>
<evidence type="ECO:0000259" key="3">
    <source>
        <dbReference type="Pfam" id="PF24855"/>
    </source>
</evidence>
<dbReference type="Pfam" id="PF24855">
    <property type="entry name" value="DUF7729"/>
    <property type="match status" value="1"/>
</dbReference>
<keyword evidence="2" id="KW-1133">Transmembrane helix</keyword>
<feature type="transmembrane region" description="Helical" evidence="2">
    <location>
        <begin position="44"/>
        <end position="63"/>
    </location>
</feature>
<evidence type="ECO:0000313" key="4">
    <source>
        <dbReference type="EMBL" id="QPH01812.1"/>
    </source>
</evidence>
<accession>A0A7S9KT72</accession>
<sequence>MAVQASTQPAEANAAAHAHSESKASSVSVQQKSMQRKRRAFPRITLPLAIFAVAATFSSRVVAEKNGLAPKVNTPASLEKTTFFSALDDTEPVVAAAAVSMPATDGIPEFKVKRRASDSDSDTSSSTVKGESGIEDANASTVSKALSERPTATSDGGSSPLPSPFDSLVPSAFQIPGGGSSCPEFMTGLLSHPTFKSCYPMSMLIQTSTGFFNARKQLVSTVKVLDATCAADVTTCTEFLSKAAQNLTSEANCKREFEQNQTQVLLAYRGLRAYKVLYSATCLQDDTSNSYCYANAVTNLSTPSDAYLYFMPYGISLPGASRPTCNWCTQKTMSIYHSAAADRRQLVASKYEDAAQQVNTLCGPNFVNSTLPAAENGALSTQVPSFFALIINTLLTLLLLACFL</sequence>
<feature type="transmembrane region" description="Helical" evidence="2">
    <location>
        <begin position="386"/>
        <end position="403"/>
    </location>
</feature>
<dbReference type="OrthoDB" id="2564812at2759"/>
<dbReference type="InterPro" id="IPR056146">
    <property type="entry name" value="DUF7729"/>
</dbReference>
<feature type="compositionally biased region" description="Polar residues" evidence="1">
    <location>
        <begin position="138"/>
        <end position="157"/>
    </location>
</feature>
<dbReference type="PANTHER" id="PTHR39460">
    <property type="entry name" value="EXPRESSED PROTEIN"/>
    <property type="match status" value="1"/>
</dbReference>
<dbReference type="EMBL" id="CP031387">
    <property type="protein sequence ID" value="QPH01812.1"/>
    <property type="molecule type" value="Genomic_DNA"/>
</dbReference>
<proteinExistence type="predicted"/>
<feature type="compositionally biased region" description="Low complexity" evidence="1">
    <location>
        <begin position="10"/>
        <end position="33"/>
    </location>
</feature>
<name>A0A7S9KT72_EPIFF</name>
<protein>
    <recommendedName>
        <fullName evidence="3">DUF7729 domain-containing protein</fullName>
    </recommendedName>
</protein>
<dbReference type="PANTHER" id="PTHR39460:SF1">
    <property type="entry name" value="C6 TRANSCRIPTION FACTOR"/>
    <property type="match status" value="1"/>
</dbReference>
<feature type="region of interest" description="Disordered" evidence="1">
    <location>
        <begin position="1"/>
        <end position="38"/>
    </location>
</feature>
<feature type="region of interest" description="Disordered" evidence="1">
    <location>
        <begin position="110"/>
        <end position="165"/>
    </location>
</feature>
<keyword evidence="2" id="KW-0472">Membrane</keyword>
<evidence type="ECO:0000256" key="1">
    <source>
        <dbReference type="SAM" id="MobiDB-lite"/>
    </source>
</evidence>
<reference evidence="4 5" key="1">
    <citation type="journal article" date="2018" name="PLoS Genet.">
        <title>Repeat elements organise 3D genome structure and mediate transcription in the filamentous fungus Epichloe festucae.</title>
        <authorList>
            <person name="Winter D.J."/>
            <person name="Ganley A.R.D."/>
            <person name="Young C.A."/>
            <person name="Liachko I."/>
            <person name="Schardl C.L."/>
            <person name="Dupont P.Y."/>
            <person name="Berry D."/>
            <person name="Ram A."/>
            <person name="Scott B."/>
            <person name="Cox M.P."/>
        </authorList>
    </citation>
    <scope>NUCLEOTIDE SEQUENCE [LARGE SCALE GENOMIC DNA]</scope>
    <source>
        <strain evidence="4 5">Fl1</strain>
    </source>
</reference>
<organism evidence="4 5">
    <name type="scientific">Epichloe festucae (strain Fl1)</name>
    <dbReference type="NCBI Taxonomy" id="877507"/>
    <lineage>
        <taxon>Eukaryota</taxon>
        <taxon>Fungi</taxon>
        <taxon>Dikarya</taxon>
        <taxon>Ascomycota</taxon>
        <taxon>Pezizomycotina</taxon>
        <taxon>Sordariomycetes</taxon>
        <taxon>Hypocreomycetidae</taxon>
        <taxon>Hypocreales</taxon>
        <taxon>Clavicipitaceae</taxon>
        <taxon>Epichloe</taxon>
    </lineage>
</organism>
<dbReference type="AlphaFoldDB" id="A0A7S9KT72"/>